<dbReference type="Proteomes" id="UP000828941">
    <property type="component" value="Chromosome 8"/>
</dbReference>
<sequence>MGIYSKPVKVTNVAVRLPSCGSILFLLKLYQGAPFVALMKKMHVLDSLVQFITRRAQHRFMGTWSGTLAAQSFKETLLSFKSNSLTPTNHWELFIWLFCEDNRRL</sequence>
<comment type="caution">
    <text evidence="1">The sequence shown here is derived from an EMBL/GenBank/DDBJ whole genome shotgun (WGS) entry which is preliminary data.</text>
</comment>
<dbReference type="EMBL" id="CM039433">
    <property type="protein sequence ID" value="KAI4327387.1"/>
    <property type="molecule type" value="Genomic_DNA"/>
</dbReference>
<name>A0ACB9MT53_BAUVA</name>
<evidence type="ECO:0000313" key="1">
    <source>
        <dbReference type="EMBL" id="KAI4327387.1"/>
    </source>
</evidence>
<keyword evidence="2" id="KW-1185">Reference proteome</keyword>
<proteinExistence type="predicted"/>
<gene>
    <name evidence="1" type="ORF">L6164_019856</name>
</gene>
<organism evidence="1 2">
    <name type="scientific">Bauhinia variegata</name>
    <name type="common">Purple orchid tree</name>
    <name type="synonym">Phanera variegata</name>
    <dbReference type="NCBI Taxonomy" id="167791"/>
    <lineage>
        <taxon>Eukaryota</taxon>
        <taxon>Viridiplantae</taxon>
        <taxon>Streptophyta</taxon>
        <taxon>Embryophyta</taxon>
        <taxon>Tracheophyta</taxon>
        <taxon>Spermatophyta</taxon>
        <taxon>Magnoliopsida</taxon>
        <taxon>eudicotyledons</taxon>
        <taxon>Gunneridae</taxon>
        <taxon>Pentapetalae</taxon>
        <taxon>rosids</taxon>
        <taxon>fabids</taxon>
        <taxon>Fabales</taxon>
        <taxon>Fabaceae</taxon>
        <taxon>Cercidoideae</taxon>
        <taxon>Cercideae</taxon>
        <taxon>Bauhiniinae</taxon>
        <taxon>Bauhinia</taxon>
    </lineage>
</organism>
<protein>
    <submittedName>
        <fullName evidence="1">Uncharacterized protein</fullName>
    </submittedName>
</protein>
<reference evidence="1 2" key="1">
    <citation type="journal article" date="2022" name="DNA Res.">
        <title>Chromosomal-level genome assembly of the orchid tree Bauhinia variegata (Leguminosae; Cercidoideae) supports the allotetraploid origin hypothesis of Bauhinia.</title>
        <authorList>
            <person name="Zhong Y."/>
            <person name="Chen Y."/>
            <person name="Zheng D."/>
            <person name="Pang J."/>
            <person name="Liu Y."/>
            <person name="Luo S."/>
            <person name="Meng S."/>
            <person name="Qian L."/>
            <person name="Wei D."/>
            <person name="Dai S."/>
            <person name="Zhou R."/>
        </authorList>
    </citation>
    <scope>NUCLEOTIDE SEQUENCE [LARGE SCALE GENOMIC DNA]</scope>
    <source>
        <strain evidence="1">BV-YZ2020</strain>
    </source>
</reference>
<accession>A0ACB9MT53</accession>
<evidence type="ECO:0000313" key="2">
    <source>
        <dbReference type="Proteomes" id="UP000828941"/>
    </source>
</evidence>